<keyword evidence="5 13" id="KW-0540">Nuclease</keyword>
<dbReference type="InterPro" id="IPR026350">
    <property type="entry name" value="GxxExxY"/>
</dbReference>
<dbReference type="EMBL" id="CP002051">
    <property type="protein sequence ID" value="ADI32368.1"/>
    <property type="molecule type" value="Genomic_DNA"/>
</dbReference>
<dbReference type="STRING" id="591019.Shell_1273"/>
<dbReference type="RefSeq" id="WP_013143566.1">
    <property type="nucleotide sequence ID" value="NC_014205.1"/>
</dbReference>
<comment type="similarity">
    <text evidence="2 13">Belongs to the CRISPR-associated exonuclease Cas4 family.</text>
</comment>
<reference evidence="15" key="1">
    <citation type="submission" date="2010-05" db="EMBL/GenBank/DDBJ databases">
        <title>Complete sequence of Staphylothermus hellenicus DSM 12710.</title>
        <authorList>
            <consortium name="US DOE Joint Genome Institute"/>
            <person name="Lucas S."/>
            <person name="Copeland A."/>
            <person name="Lapidus A."/>
            <person name="Cheng J.-F."/>
            <person name="Bruce D."/>
            <person name="Goodwin L."/>
            <person name="Pitluck S."/>
            <person name="Davenport K."/>
            <person name="Detter J.C."/>
            <person name="Han C."/>
            <person name="Tapia R."/>
            <person name="Larimer F."/>
            <person name="Land M."/>
            <person name="Hauser L."/>
            <person name="Kyrpides N."/>
            <person name="Mikhailova N."/>
            <person name="Anderson I.J."/>
            <person name="Woyke T."/>
        </authorList>
    </citation>
    <scope>NUCLEOTIDE SEQUENCE [LARGE SCALE GENOMIC DNA]</scope>
    <source>
        <strain evidence="15">DSM 12710 / JCM 10830 / BK20S6-10-b1 / P8</strain>
    </source>
</reference>
<reference evidence="14 15" key="2">
    <citation type="journal article" date="2011" name="Stand. Genomic Sci.">
        <title>Complete genome sequence of Staphylothermus hellenicus P8.</title>
        <authorList>
            <person name="Anderson I."/>
            <person name="Wirth R."/>
            <person name="Lucas S."/>
            <person name="Copeland A."/>
            <person name="Lapidus A."/>
            <person name="Cheng J.F."/>
            <person name="Goodwin L."/>
            <person name="Pitluck S."/>
            <person name="Davenport K."/>
            <person name="Detter J.C."/>
            <person name="Han C."/>
            <person name="Tapia R."/>
            <person name="Land M."/>
            <person name="Hauser L."/>
            <person name="Pati A."/>
            <person name="Mikhailova N."/>
            <person name="Woyke T."/>
            <person name="Klenk H.P."/>
            <person name="Kyrpides N."/>
            <person name="Ivanova N."/>
        </authorList>
    </citation>
    <scope>NUCLEOTIDE SEQUENCE [LARGE SCALE GENOMIC DNA]</scope>
    <source>
        <strain evidence="15">DSM 12710 / JCM 10830 / BK20S6-10-b1 / P8</strain>
    </source>
</reference>
<protein>
    <recommendedName>
        <fullName evidence="4 13">CRISPR-associated exonuclease Cas4</fullName>
        <ecNumber evidence="3 13">3.1.12.1</ecNumber>
    </recommendedName>
</protein>
<keyword evidence="9 13" id="KW-0408">Iron</keyword>
<evidence type="ECO:0000313" key="15">
    <source>
        <dbReference type="Proteomes" id="UP000002573"/>
    </source>
</evidence>
<comment type="cofactor">
    <cofactor evidence="13">
        <name>Mg(2+)</name>
        <dbReference type="ChEBI" id="CHEBI:18420"/>
    </cofactor>
    <cofactor evidence="13">
        <name>Mn(2+)</name>
        <dbReference type="ChEBI" id="CHEBI:29035"/>
    </cofactor>
    <text evidence="13">Mg(2+) or Mn(2+) required for ssDNA cleavage activity.</text>
</comment>
<dbReference type="OrthoDB" id="10444at2157"/>
<organism evidence="14 15">
    <name type="scientific">Staphylothermus hellenicus (strain DSM 12710 / JCM 10830 / BK20S6-10-b1 / P8)</name>
    <dbReference type="NCBI Taxonomy" id="591019"/>
    <lineage>
        <taxon>Archaea</taxon>
        <taxon>Thermoproteota</taxon>
        <taxon>Thermoprotei</taxon>
        <taxon>Desulfurococcales</taxon>
        <taxon>Desulfurococcaceae</taxon>
        <taxon>Staphylothermus</taxon>
    </lineage>
</organism>
<dbReference type="InterPro" id="IPR013343">
    <property type="entry name" value="CRISPR-assoc_prot_Cas4"/>
</dbReference>
<evidence type="ECO:0000256" key="9">
    <source>
        <dbReference type="ARBA" id="ARBA00023004"/>
    </source>
</evidence>
<proteinExistence type="inferred from homology"/>
<keyword evidence="11 13" id="KW-0051">Antiviral defense</keyword>
<dbReference type="SUPFAM" id="SSF52980">
    <property type="entry name" value="Restriction endonuclease-like"/>
    <property type="match status" value="1"/>
</dbReference>
<dbReference type="Gene3D" id="3.90.320.10">
    <property type="match status" value="1"/>
</dbReference>
<keyword evidence="6 13" id="KW-0479">Metal-binding</keyword>
<dbReference type="GO" id="GO:0046872">
    <property type="term" value="F:metal ion binding"/>
    <property type="evidence" value="ECO:0007669"/>
    <property type="project" value="UniProtKB-KW"/>
</dbReference>
<dbReference type="InterPro" id="IPR051827">
    <property type="entry name" value="Cas4_exonuclease"/>
</dbReference>
<keyword evidence="15" id="KW-1185">Reference proteome</keyword>
<accession>D7D9C2</accession>
<dbReference type="Pfam" id="PF13366">
    <property type="entry name" value="PDDEXK_3"/>
    <property type="match status" value="1"/>
</dbReference>
<dbReference type="AlphaFoldDB" id="D7D9C2"/>
<dbReference type="GeneID" id="9234562"/>
<evidence type="ECO:0000313" key="14">
    <source>
        <dbReference type="EMBL" id="ADI32368.1"/>
    </source>
</evidence>
<evidence type="ECO:0000256" key="7">
    <source>
        <dbReference type="ARBA" id="ARBA00022801"/>
    </source>
</evidence>
<dbReference type="PANTHER" id="PTHR36531:SF2">
    <property type="entry name" value="CRISPR-ASSOCIATED EXONUCLEASE CAS4"/>
    <property type="match status" value="1"/>
</dbReference>
<comment type="function">
    <text evidence="13">CRISPR (clustered regularly interspaced short palindromic repeat) is an adaptive immune system that provides protection against mobile genetic elements (viruses, transposable elements and conjugative plasmids). CRISPR clusters contain sequences complementary to antecedent mobile elements and target invading nucleic acids. CRISPR clusters are transcribed and processed into CRISPR RNA (crRNA).</text>
</comment>
<dbReference type="eggNOG" id="arCOG00790">
    <property type="taxonomic scope" value="Archaea"/>
</dbReference>
<dbReference type="InterPro" id="IPR011335">
    <property type="entry name" value="Restrct_endonuc-II-like"/>
</dbReference>
<comment type="cofactor">
    <cofactor evidence="13">
        <name>iron-sulfur cluster</name>
        <dbReference type="ChEBI" id="CHEBI:30408"/>
    </cofactor>
</comment>
<evidence type="ECO:0000256" key="10">
    <source>
        <dbReference type="ARBA" id="ARBA00023014"/>
    </source>
</evidence>
<dbReference type="GO" id="GO:0051536">
    <property type="term" value="F:iron-sulfur cluster binding"/>
    <property type="evidence" value="ECO:0007669"/>
    <property type="project" value="UniProtKB-KW"/>
</dbReference>
<evidence type="ECO:0000256" key="11">
    <source>
        <dbReference type="ARBA" id="ARBA00023118"/>
    </source>
</evidence>
<keyword evidence="12 13" id="KW-0464">Manganese</keyword>
<keyword evidence="8 13" id="KW-0269">Exonuclease</keyword>
<keyword evidence="7 13" id="KW-0378">Hydrolase</keyword>
<evidence type="ECO:0000256" key="5">
    <source>
        <dbReference type="ARBA" id="ARBA00022722"/>
    </source>
</evidence>
<evidence type="ECO:0000256" key="2">
    <source>
        <dbReference type="ARBA" id="ARBA00009189"/>
    </source>
</evidence>
<evidence type="ECO:0000256" key="4">
    <source>
        <dbReference type="ARBA" id="ARBA00020049"/>
    </source>
</evidence>
<evidence type="ECO:0000256" key="12">
    <source>
        <dbReference type="ARBA" id="ARBA00023211"/>
    </source>
</evidence>
<gene>
    <name evidence="14" type="ordered locus">Shell_1273</name>
</gene>
<evidence type="ECO:0000256" key="13">
    <source>
        <dbReference type="RuleBase" id="RU365022"/>
    </source>
</evidence>
<dbReference type="EC" id="3.1.12.1" evidence="3 13"/>
<evidence type="ECO:0000256" key="1">
    <source>
        <dbReference type="ARBA" id="ARBA00001936"/>
    </source>
</evidence>
<dbReference type="PANTHER" id="PTHR36531">
    <property type="entry name" value="CRISPR-ASSOCIATED EXONUCLEASE CAS4"/>
    <property type="match status" value="1"/>
</dbReference>
<dbReference type="HOGENOM" id="CLU_106570_0_0_2"/>
<evidence type="ECO:0000256" key="6">
    <source>
        <dbReference type="ARBA" id="ARBA00022723"/>
    </source>
</evidence>
<dbReference type="GO" id="GO:0004527">
    <property type="term" value="F:exonuclease activity"/>
    <property type="evidence" value="ECO:0007669"/>
    <property type="project" value="UniProtKB-KW"/>
</dbReference>
<dbReference type="Proteomes" id="UP000002573">
    <property type="component" value="Chromosome"/>
</dbReference>
<name>D7D9C2_STAHD</name>
<evidence type="ECO:0000256" key="8">
    <source>
        <dbReference type="ARBA" id="ARBA00022839"/>
    </source>
</evidence>
<keyword evidence="10 13" id="KW-0411">Iron-sulfur</keyword>
<comment type="cofactor">
    <cofactor evidence="1">
        <name>Mn(2+)</name>
        <dbReference type="ChEBI" id="CHEBI:29035"/>
    </cofactor>
</comment>
<dbReference type="GO" id="GO:0051607">
    <property type="term" value="P:defense response to virus"/>
    <property type="evidence" value="ECO:0007669"/>
    <property type="project" value="UniProtKB-KW"/>
</dbReference>
<dbReference type="InterPro" id="IPR011604">
    <property type="entry name" value="PDDEXK-like_dom_sf"/>
</dbReference>
<dbReference type="NCBIfam" id="TIGR00372">
    <property type="entry name" value="cas4"/>
    <property type="match status" value="1"/>
</dbReference>
<evidence type="ECO:0000256" key="3">
    <source>
        <dbReference type="ARBA" id="ARBA00012768"/>
    </source>
</evidence>
<sequence length="207" mass="24729">MLQQYRSSQEILSIIYSEYMKEVYEKLEESKDPSIIFVTDLVACTHKYHLRHLFPELTIRFEPAAILGDLVHSGLESILENRGFKTEYPVERKYKVKGKEYVLKGRVDAYNEEKGVVVEIKTSRSTQNLPREHHVYQLQVYLNILNADKGILIYITPDRLLEFYVRKEKIDIKSLIKMVIEDRVHPKWEWECKYCYFHKICPYRVGY</sequence>
<dbReference type="KEGG" id="shc:Shell_1273"/>